<keyword evidence="4 8" id="KW-0547">Nucleotide-binding</keyword>
<evidence type="ECO:0000256" key="9">
    <source>
        <dbReference type="NCBIfam" id="TIGR00362"/>
    </source>
</evidence>
<dbReference type="SMART" id="SM00760">
    <property type="entry name" value="Bac_DnaA_C"/>
    <property type="match status" value="1"/>
</dbReference>
<keyword evidence="5 8" id="KW-0067">ATP-binding</keyword>
<protein>
    <recommendedName>
        <fullName evidence="8 9">Chromosomal replication initiator protein DnaA</fullName>
    </recommendedName>
</protein>
<dbReference type="EMBL" id="JADGLW010000003">
    <property type="protein sequence ID" value="MBF0753651.1"/>
    <property type="molecule type" value="Genomic_DNA"/>
</dbReference>
<comment type="domain">
    <text evidence="8">Domain I is involved in oligomerization and binding regulators, domain II is flexibile and of varying length in different bacteria, domain III forms the AAA+ region, while domain IV binds dsDNA.</text>
</comment>
<evidence type="ECO:0000256" key="5">
    <source>
        <dbReference type="ARBA" id="ARBA00022840"/>
    </source>
</evidence>
<comment type="similarity">
    <text evidence="1 8 11">Belongs to the DnaA family.</text>
</comment>
<feature type="domain" description="Chromosomal replication initiator DnaA C-terminal" evidence="13">
    <location>
        <begin position="355"/>
        <end position="424"/>
    </location>
</feature>
<dbReference type="PROSITE" id="PS01008">
    <property type="entry name" value="DNAA"/>
    <property type="match status" value="1"/>
</dbReference>
<evidence type="ECO:0000256" key="4">
    <source>
        <dbReference type="ARBA" id="ARBA00022741"/>
    </source>
</evidence>
<keyword evidence="2 8" id="KW-0963">Cytoplasm</keyword>
<dbReference type="InterPro" id="IPR013159">
    <property type="entry name" value="DnaA_C"/>
</dbReference>
<name>A0ABR9XY44_9STAP</name>
<comment type="caution">
    <text evidence="8">Lacks conserved residue(s) required for the propagation of feature annotation.</text>
</comment>
<comment type="subcellular location">
    <subcellularLocation>
        <location evidence="8">Cytoplasm</location>
    </subcellularLocation>
</comment>
<dbReference type="InterPro" id="IPR038454">
    <property type="entry name" value="DnaA_N_sf"/>
</dbReference>
<dbReference type="InterPro" id="IPR027417">
    <property type="entry name" value="P-loop_NTPase"/>
</dbReference>
<feature type="binding site" evidence="8">
    <location>
        <position position="158"/>
    </location>
    <ligand>
        <name>ATP</name>
        <dbReference type="ChEBI" id="CHEBI:30616"/>
    </ligand>
</feature>
<dbReference type="SUPFAM" id="SSF48295">
    <property type="entry name" value="TrpR-like"/>
    <property type="match status" value="1"/>
</dbReference>
<feature type="region of interest" description="Domain III, AAA+ region" evidence="8">
    <location>
        <begin position="110"/>
        <end position="326"/>
    </location>
</feature>
<feature type="region of interest" description="Domain I, interacts with DnaA modulators" evidence="8">
    <location>
        <begin position="1"/>
        <end position="87"/>
    </location>
</feature>
<proteinExistence type="inferred from homology"/>
<evidence type="ECO:0000313" key="14">
    <source>
        <dbReference type="EMBL" id="MBF0753651.1"/>
    </source>
</evidence>
<feature type="domain" description="AAA+ ATPase" evidence="12">
    <location>
        <begin position="143"/>
        <end position="271"/>
    </location>
</feature>
<dbReference type="PANTHER" id="PTHR30050">
    <property type="entry name" value="CHROMOSOMAL REPLICATION INITIATOR PROTEIN DNAA"/>
    <property type="match status" value="1"/>
</dbReference>
<dbReference type="InterPro" id="IPR003593">
    <property type="entry name" value="AAA+_ATPase"/>
</dbReference>
<keyword evidence="15" id="KW-1185">Reference proteome</keyword>
<feature type="region of interest" description="Domain IV, binds dsDNA" evidence="8">
    <location>
        <begin position="327"/>
        <end position="446"/>
    </location>
</feature>
<feature type="binding site" evidence="8">
    <location>
        <position position="157"/>
    </location>
    <ligand>
        <name>ATP</name>
        <dbReference type="ChEBI" id="CHEBI:30616"/>
    </ligand>
</feature>
<dbReference type="Pfam" id="PF11638">
    <property type="entry name" value="DnaA_N"/>
    <property type="match status" value="1"/>
</dbReference>
<feature type="binding site" evidence="8">
    <location>
        <position position="154"/>
    </location>
    <ligand>
        <name>ATP</name>
        <dbReference type="ChEBI" id="CHEBI:30616"/>
    </ligand>
</feature>
<dbReference type="NCBIfam" id="NF010686">
    <property type="entry name" value="PRK14086.1"/>
    <property type="match status" value="1"/>
</dbReference>
<evidence type="ECO:0000256" key="8">
    <source>
        <dbReference type="HAMAP-Rule" id="MF_00377"/>
    </source>
</evidence>
<dbReference type="CDD" id="cd00009">
    <property type="entry name" value="AAA"/>
    <property type="match status" value="1"/>
</dbReference>
<evidence type="ECO:0000256" key="7">
    <source>
        <dbReference type="ARBA" id="ARBA00023125"/>
    </source>
</evidence>
<organism evidence="14 15">
    <name type="scientific">Jeotgalicoccus nanhaiensis</name>
    <dbReference type="NCBI Taxonomy" id="568603"/>
    <lineage>
        <taxon>Bacteria</taxon>
        <taxon>Bacillati</taxon>
        <taxon>Bacillota</taxon>
        <taxon>Bacilli</taxon>
        <taxon>Bacillales</taxon>
        <taxon>Staphylococcaceae</taxon>
        <taxon>Jeotgalicoccus</taxon>
    </lineage>
</organism>
<evidence type="ECO:0000256" key="10">
    <source>
        <dbReference type="RuleBase" id="RU000577"/>
    </source>
</evidence>
<keyword evidence="7 8" id="KW-0238">DNA-binding</keyword>
<dbReference type="InterPro" id="IPR013317">
    <property type="entry name" value="DnaA_dom"/>
</dbReference>
<dbReference type="Pfam" id="PF00308">
    <property type="entry name" value="Bac_DnaA"/>
    <property type="match status" value="1"/>
</dbReference>
<accession>A0ABR9XY44</accession>
<feature type="binding site" evidence="8">
    <location>
        <position position="156"/>
    </location>
    <ligand>
        <name>ATP</name>
        <dbReference type="ChEBI" id="CHEBI:30616"/>
    </ligand>
</feature>
<dbReference type="Gene3D" id="1.10.1750.10">
    <property type="match status" value="1"/>
</dbReference>
<reference evidence="14 15" key="1">
    <citation type="submission" date="2020-10" db="EMBL/GenBank/DDBJ databases">
        <title>Mouse Oral microbiota.</title>
        <authorList>
            <person name="Joseph S."/>
            <person name="Aduse-Opoku J."/>
        </authorList>
    </citation>
    <scope>NUCLEOTIDE SEQUENCE [LARGE SCALE GENOMIC DNA]</scope>
    <source>
        <strain evidence="14 15">19428wE5_W307</strain>
    </source>
</reference>
<evidence type="ECO:0000259" key="12">
    <source>
        <dbReference type="SMART" id="SM00382"/>
    </source>
</evidence>
<evidence type="ECO:0000256" key="6">
    <source>
        <dbReference type="ARBA" id="ARBA00023121"/>
    </source>
</evidence>
<evidence type="ECO:0000256" key="1">
    <source>
        <dbReference type="ARBA" id="ARBA00006583"/>
    </source>
</evidence>
<dbReference type="Gene3D" id="1.10.8.60">
    <property type="match status" value="1"/>
</dbReference>
<sequence length="446" mass="50757">MSSLNSIWDNVLENISENIPTVSFQTWFKDTKLIDLNSSSAIVKADNEFQQGWLSEKYLTLIEESIYRAIGEKVSVKIVFQDEQLDNPAPAKNTAPEKSSQIMDVPVKHALNAQHTFDTFVIGNGNRFSHAASLAVAEAPAKAYNPLFIYGGVGLGKTHLMHAIGNYVLEHRPNAKVVYLSSEKFTNEFINSIRDNKTEEFRNKYRNVDVLLIDDIQFLAGKESTQEEFFHTFNSLHENDKQIVISSDRTPKEIPTLEDRLRSRFEWGLMTDVTPPDLETRIAILRKKCEEENVEIPNEAMIYIANHIHTNIRELEGALTRVAAYSKISNQPMTPEVVSEALKDLVVTTKSKRMTIHDIQVAVSEYYGIHIDELASKKRTKSIAFPRHVAMYLSRELTDNSLPKIGEVFGGRDHTTVIHAHEKISKLVSEDELFRDELKEIEKKLN</sequence>
<dbReference type="InterPro" id="IPR001957">
    <property type="entry name" value="Chromosome_initiator_DnaA"/>
</dbReference>
<dbReference type="CDD" id="cd06571">
    <property type="entry name" value="Bac_DnaA_C"/>
    <property type="match status" value="1"/>
</dbReference>
<keyword evidence="3 8" id="KW-0235">DNA replication</keyword>
<dbReference type="Pfam" id="PF08299">
    <property type="entry name" value="Bac_DnaA_C"/>
    <property type="match status" value="1"/>
</dbReference>
<evidence type="ECO:0000256" key="2">
    <source>
        <dbReference type="ARBA" id="ARBA00022490"/>
    </source>
</evidence>
<evidence type="ECO:0000313" key="15">
    <source>
        <dbReference type="Proteomes" id="UP000647980"/>
    </source>
</evidence>
<dbReference type="Gene3D" id="3.40.50.300">
    <property type="entry name" value="P-loop containing nucleotide triphosphate hydrolases"/>
    <property type="match status" value="1"/>
</dbReference>
<dbReference type="InterPro" id="IPR020591">
    <property type="entry name" value="Chromosome_initiator_DnaA-like"/>
</dbReference>
<dbReference type="InterPro" id="IPR010921">
    <property type="entry name" value="Trp_repressor/repl_initiator"/>
</dbReference>
<gene>
    <name evidence="8 14" type="primary">dnaA</name>
    <name evidence="14" type="ORF">IR135_05165</name>
</gene>
<evidence type="ECO:0000256" key="11">
    <source>
        <dbReference type="RuleBase" id="RU004227"/>
    </source>
</evidence>
<evidence type="ECO:0000259" key="13">
    <source>
        <dbReference type="SMART" id="SM00760"/>
    </source>
</evidence>
<dbReference type="SUPFAM" id="SSF52540">
    <property type="entry name" value="P-loop containing nucleoside triphosphate hydrolases"/>
    <property type="match status" value="1"/>
</dbReference>
<dbReference type="Gene3D" id="3.30.300.180">
    <property type="match status" value="1"/>
</dbReference>
<dbReference type="PRINTS" id="PR00051">
    <property type="entry name" value="DNAA"/>
</dbReference>
<comment type="subunit">
    <text evidence="8">Oligomerizes as a right-handed, spiral filament on DNA at oriC.</text>
</comment>
<comment type="caution">
    <text evidence="14">The sequence shown here is derived from an EMBL/GenBank/DDBJ whole genome shotgun (WGS) entry which is preliminary data.</text>
</comment>
<dbReference type="Proteomes" id="UP000647980">
    <property type="component" value="Unassembled WGS sequence"/>
</dbReference>
<evidence type="ECO:0000256" key="3">
    <source>
        <dbReference type="ARBA" id="ARBA00022705"/>
    </source>
</evidence>
<dbReference type="InterPro" id="IPR018312">
    <property type="entry name" value="Chromosome_initiator_DnaA_CS"/>
</dbReference>
<dbReference type="HAMAP" id="MF_00377">
    <property type="entry name" value="DnaA_bact"/>
    <property type="match status" value="1"/>
</dbReference>
<keyword evidence="6 8" id="KW-0446">Lipid-binding</keyword>
<dbReference type="RefSeq" id="WP_135097322.1">
    <property type="nucleotide sequence ID" value="NZ_JADGLW010000003.1"/>
</dbReference>
<dbReference type="NCBIfam" id="TIGR00362">
    <property type="entry name" value="DnaA"/>
    <property type="match status" value="1"/>
</dbReference>
<dbReference type="SMART" id="SM00382">
    <property type="entry name" value="AAA"/>
    <property type="match status" value="1"/>
</dbReference>
<dbReference type="PANTHER" id="PTHR30050:SF2">
    <property type="entry name" value="CHROMOSOMAL REPLICATION INITIATOR PROTEIN DNAA"/>
    <property type="match status" value="1"/>
</dbReference>
<dbReference type="InterPro" id="IPR024633">
    <property type="entry name" value="DnaA_N_dom"/>
</dbReference>
<comment type="function">
    <text evidence="8 10">Plays an essential role in the initiation and regulation of chromosomal replication. ATP-DnaA binds to the origin of replication (oriC) to initiate formation of the DNA replication initiation complex once per cell cycle. Binds the DnaA box (a 9 base pair repeat at the origin) and separates the double-stranded (ds)DNA. Forms a right-handed helical filament on oriC DNA; dsDNA binds to the exterior of the filament while single-stranded (ss)DNA is stabiized in the filament's interior. The ATP-DnaA-oriC complex binds and stabilizes one strand of the AT-rich DNA unwinding element (DUE), permitting loading of DNA polymerase. After initiation quickly degrades to an ADP-DnaA complex that is not apt for DNA replication. Binds acidic phospholipids.</text>
</comment>